<dbReference type="Proteomes" id="UP001265083">
    <property type="component" value="Unassembled WGS sequence"/>
</dbReference>
<dbReference type="RefSeq" id="WP_310950804.1">
    <property type="nucleotide sequence ID" value="NZ_JAVLUS010000010.1"/>
</dbReference>
<evidence type="ECO:0000313" key="1">
    <source>
        <dbReference type="EMBL" id="MDS1114711.1"/>
    </source>
</evidence>
<protein>
    <submittedName>
        <fullName evidence="1">Uncharacterized protein</fullName>
    </submittedName>
</protein>
<accession>A0ABU2GTC9</accession>
<reference evidence="1 2" key="1">
    <citation type="submission" date="2023-08" db="EMBL/GenBank/DDBJ databases">
        <title>Bioegradation of LLDPE and BLDPE plastic by marine bacteria from coast plastic debris.</title>
        <authorList>
            <person name="Rong Z."/>
        </authorList>
    </citation>
    <scope>NUCLEOTIDE SEQUENCE [LARGE SCALE GENOMIC DNA]</scope>
    <source>
        <strain evidence="1 2">Z-2</strain>
    </source>
</reference>
<keyword evidence="2" id="KW-1185">Reference proteome</keyword>
<evidence type="ECO:0000313" key="2">
    <source>
        <dbReference type="Proteomes" id="UP001265083"/>
    </source>
</evidence>
<gene>
    <name evidence="1" type="ORF">RD149_13125</name>
</gene>
<name>A0ABU2GTC9_9ACTN</name>
<comment type="caution">
    <text evidence="1">The sequence shown here is derived from an EMBL/GenBank/DDBJ whole genome shotgun (WGS) entry which is preliminary data.</text>
</comment>
<organism evidence="1 2">
    <name type="scientific">Gordonia westfalica</name>
    <dbReference type="NCBI Taxonomy" id="158898"/>
    <lineage>
        <taxon>Bacteria</taxon>
        <taxon>Bacillati</taxon>
        <taxon>Actinomycetota</taxon>
        <taxon>Actinomycetes</taxon>
        <taxon>Mycobacteriales</taxon>
        <taxon>Gordoniaceae</taxon>
        <taxon>Gordonia</taxon>
    </lineage>
</organism>
<dbReference type="EMBL" id="JAVLUS010000010">
    <property type="protein sequence ID" value="MDS1114711.1"/>
    <property type="molecule type" value="Genomic_DNA"/>
</dbReference>
<sequence>MRTTEITEDNDPNNLIGRPNGYTAAYVIEDSRIGCPEPPDKIGVDCGAMVEQWPDQASAQARADYIQRVRKDLPMLGQEYYTVRGDLLLRVSGELKPSQAEAYERVLVS</sequence>
<proteinExistence type="predicted"/>